<comment type="subcellular location">
    <subcellularLocation>
        <location evidence="1 8">Nucleus</location>
    </subcellularLocation>
</comment>
<evidence type="ECO:0000256" key="8">
    <source>
        <dbReference type="RuleBase" id="RU364036"/>
    </source>
</evidence>
<dbReference type="Proteomes" id="UP000015354">
    <property type="component" value="Unassembled WGS sequence"/>
</dbReference>
<reference evidence="10 11" key="1">
    <citation type="journal article" date="2013" name="PLoS ONE">
        <title>Predicting the Proteins of Angomonas deanei, Strigomonas culicis and Their Respective Endosymbionts Reveals New Aspects of the Trypanosomatidae Family.</title>
        <authorList>
            <person name="Motta M.C."/>
            <person name="Martins A.C."/>
            <person name="de Souza S.S."/>
            <person name="Catta-Preta C.M."/>
            <person name="Silva R."/>
            <person name="Klein C.C."/>
            <person name="de Almeida L.G."/>
            <person name="de Lima Cunha O."/>
            <person name="Ciapina L.P."/>
            <person name="Brocchi M."/>
            <person name="Colabardini A.C."/>
            <person name="de Araujo Lima B."/>
            <person name="Machado C.R."/>
            <person name="de Almeida Soares C.M."/>
            <person name="Probst C.M."/>
            <person name="de Menezes C.B."/>
            <person name="Thompson C.E."/>
            <person name="Bartholomeu D.C."/>
            <person name="Gradia D.F."/>
            <person name="Pavoni D.P."/>
            <person name="Grisard E.C."/>
            <person name="Fantinatti-Garboggini F."/>
            <person name="Marchini F.K."/>
            <person name="Rodrigues-Luiz G.F."/>
            <person name="Wagner G."/>
            <person name="Goldman G.H."/>
            <person name="Fietto J.L."/>
            <person name="Elias M.C."/>
            <person name="Goldman M.H."/>
            <person name="Sagot M.F."/>
            <person name="Pereira M."/>
            <person name="Stoco P.H."/>
            <person name="de Mendonca-Neto R.P."/>
            <person name="Teixeira S.M."/>
            <person name="Maciel T.E."/>
            <person name="de Oliveira Mendes T.A."/>
            <person name="Urmenyi T.P."/>
            <person name="de Souza W."/>
            <person name="Schenkman S."/>
            <person name="de Vasconcelos A.T."/>
        </authorList>
    </citation>
    <scope>NUCLEOTIDE SEQUENCE [LARGE SCALE GENOMIC DNA]</scope>
</reference>
<name>S9WDN2_9TRYP</name>
<dbReference type="Gene3D" id="3.30.70.330">
    <property type="match status" value="1"/>
</dbReference>
<dbReference type="GO" id="GO:0000339">
    <property type="term" value="F:RNA cap binding"/>
    <property type="evidence" value="ECO:0007669"/>
    <property type="project" value="InterPro"/>
</dbReference>
<dbReference type="InterPro" id="IPR027157">
    <property type="entry name" value="NCBP2"/>
</dbReference>
<dbReference type="SMART" id="SM00360">
    <property type="entry name" value="RRM"/>
    <property type="match status" value="1"/>
</dbReference>
<dbReference type="PROSITE" id="PS50102">
    <property type="entry name" value="RRM"/>
    <property type="match status" value="1"/>
</dbReference>
<dbReference type="AlphaFoldDB" id="S9WDN2"/>
<evidence type="ECO:0000256" key="1">
    <source>
        <dbReference type="ARBA" id="ARBA00004123"/>
    </source>
</evidence>
<dbReference type="GO" id="GO:0045292">
    <property type="term" value="P:mRNA cis splicing, via spliceosome"/>
    <property type="evidence" value="ECO:0007669"/>
    <property type="project" value="InterPro"/>
</dbReference>
<evidence type="ECO:0000313" key="11">
    <source>
        <dbReference type="Proteomes" id="UP000015354"/>
    </source>
</evidence>
<keyword evidence="5 8" id="KW-0508">mRNA splicing</keyword>
<evidence type="ECO:0000256" key="7">
    <source>
        <dbReference type="PROSITE-ProRule" id="PRU00176"/>
    </source>
</evidence>
<evidence type="ECO:0000259" key="9">
    <source>
        <dbReference type="PROSITE" id="PS50102"/>
    </source>
</evidence>
<dbReference type="InterPro" id="IPR034148">
    <property type="entry name" value="NCBP2_RRM"/>
</dbReference>
<organism evidence="10 11">
    <name type="scientific">Strigomonas culicis</name>
    <dbReference type="NCBI Taxonomy" id="28005"/>
    <lineage>
        <taxon>Eukaryota</taxon>
        <taxon>Discoba</taxon>
        <taxon>Euglenozoa</taxon>
        <taxon>Kinetoplastea</taxon>
        <taxon>Metakinetoplastina</taxon>
        <taxon>Trypanosomatida</taxon>
        <taxon>Trypanosomatidae</taxon>
        <taxon>Strigomonadinae</taxon>
        <taxon>Strigomonas</taxon>
    </lineage>
</organism>
<proteinExistence type="inferred from homology"/>
<dbReference type="PANTHER" id="PTHR18847:SF0">
    <property type="entry name" value="NUCLEAR CAP-BINDING PROTEIN SUBUNIT 2"/>
    <property type="match status" value="1"/>
</dbReference>
<evidence type="ECO:0000256" key="5">
    <source>
        <dbReference type="ARBA" id="ARBA00023187"/>
    </source>
</evidence>
<comment type="similarity">
    <text evidence="2 8">Belongs to the RRM NCBP2 family.</text>
</comment>
<dbReference type="InterPro" id="IPR012677">
    <property type="entry name" value="Nucleotide-bd_a/b_plait_sf"/>
</dbReference>
<comment type="caution">
    <text evidence="10">The sequence shown here is derived from an EMBL/GenBank/DDBJ whole genome shotgun (WGS) entry which is preliminary data.</text>
</comment>
<gene>
    <name evidence="10" type="ORF">STCU_00056</name>
</gene>
<dbReference type="Pfam" id="PF00076">
    <property type="entry name" value="RRM_1"/>
    <property type="match status" value="1"/>
</dbReference>
<dbReference type="GO" id="GO:0005846">
    <property type="term" value="C:nuclear cap binding complex"/>
    <property type="evidence" value="ECO:0007669"/>
    <property type="project" value="InterPro"/>
</dbReference>
<dbReference type="PANTHER" id="PTHR18847">
    <property type="entry name" value="20 KD NUCLEAR CAP BINDING PROTEIN"/>
    <property type="match status" value="1"/>
</dbReference>
<sequence>MSHVLLDDRPRMDYVDRRELLCSQLTEDAFRARRQPLLDRSTTVYVGNLAFHTSEAQVRASFLPCGPIRDVVMGLNEQTHTPCGFCFVVYERREAAALAVRALSGALLDDRVLRVSWDVGADHTRRWGRGAHGGQVVDSVRQNLDEGRGGLGALRRGELGLTADPAEGELQ</sequence>
<dbReference type="GO" id="GO:0005634">
    <property type="term" value="C:nucleus"/>
    <property type="evidence" value="ECO:0007669"/>
    <property type="project" value="UniProtKB-SubCell"/>
</dbReference>
<keyword evidence="11" id="KW-1185">Reference proteome</keyword>
<protein>
    <recommendedName>
        <fullName evidence="8">Nuclear cap-binding protein subunit 2</fullName>
    </recommendedName>
    <alternativeName>
        <fullName evidence="8">20 kDa nuclear cap-binding protein</fullName>
    </alternativeName>
</protein>
<dbReference type="OrthoDB" id="201398at2759"/>
<evidence type="ECO:0000256" key="6">
    <source>
        <dbReference type="ARBA" id="ARBA00023242"/>
    </source>
</evidence>
<feature type="non-terminal residue" evidence="10">
    <location>
        <position position="171"/>
    </location>
</feature>
<accession>S9WDN2</accession>
<dbReference type="InterPro" id="IPR035979">
    <property type="entry name" value="RBD_domain_sf"/>
</dbReference>
<dbReference type="SUPFAM" id="SSF54928">
    <property type="entry name" value="RNA-binding domain, RBD"/>
    <property type="match status" value="1"/>
</dbReference>
<dbReference type="CDD" id="cd12240">
    <property type="entry name" value="RRM_NCBP2"/>
    <property type="match status" value="1"/>
</dbReference>
<keyword evidence="6 8" id="KW-0539">Nucleus</keyword>
<keyword evidence="4 7" id="KW-0694">RNA-binding</keyword>
<evidence type="ECO:0000256" key="2">
    <source>
        <dbReference type="ARBA" id="ARBA00010725"/>
    </source>
</evidence>
<evidence type="ECO:0000313" key="10">
    <source>
        <dbReference type="EMBL" id="EPY37241.1"/>
    </source>
</evidence>
<evidence type="ECO:0000256" key="3">
    <source>
        <dbReference type="ARBA" id="ARBA00022664"/>
    </source>
</evidence>
<dbReference type="EMBL" id="ATMH01000056">
    <property type="protein sequence ID" value="EPY37241.1"/>
    <property type="molecule type" value="Genomic_DNA"/>
</dbReference>
<feature type="domain" description="RRM" evidence="9">
    <location>
        <begin position="42"/>
        <end position="120"/>
    </location>
</feature>
<dbReference type="InterPro" id="IPR000504">
    <property type="entry name" value="RRM_dom"/>
</dbReference>
<evidence type="ECO:0000256" key="4">
    <source>
        <dbReference type="ARBA" id="ARBA00022884"/>
    </source>
</evidence>
<keyword evidence="3 8" id="KW-0507">mRNA processing</keyword>